<protein>
    <submittedName>
        <fullName evidence="1">Uncharacterized protein</fullName>
    </submittedName>
</protein>
<reference evidence="1 2" key="1">
    <citation type="journal article" date="2022" name="bioRxiv">
        <title>Genomics of Preaxostyla Flagellates Illuminates Evolutionary Transitions and the Path Towards Mitochondrial Loss.</title>
        <authorList>
            <person name="Novak L.V.F."/>
            <person name="Treitli S.C."/>
            <person name="Pyrih J."/>
            <person name="Halakuc P."/>
            <person name="Pipaliya S.V."/>
            <person name="Vacek V."/>
            <person name="Brzon O."/>
            <person name="Soukal P."/>
            <person name="Eme L."/>
            <person name="Dacks J.B."/>
            <person name="Karnkowska A."/>
            <person name="Elias M."/>
            <person name="Hampl V."/>
        </authorList>
    </citation>
    <scope>NUCLEOTIDE SEQUENCE [LARGE SCALE GENOMIC DNA]</scope>
    <source>
        <strain evidence="1">NAU3</strain>
        <tissue evidence="1">Gut</tissue>
    </source>
</reference>
<gene>
    <name evidence="1" type="ORF">BLNAU_13388</name>
</gene>
<organism evidence="1 2">
    <name type="scientific">Blattamonas nauphoetae</name>
    <dbReference type="NCBI Taxonomy" id="2049346"/>
    <lineage>
        <taxon>Eukaryota</taxon>
        <taxon>Metamonada</taxon>
        <taxon>Preaxostyla</taxon>
        <taxon>Oxymonadida</taxon>
        <taxon>Blattamonas</taxon>
    </lineage>
</organism>
<evidence type="ECO:0000313" key="1">
    <source>
        <dbReference type="EMBL" id="KAK2951649.1"/>
    </source>
</evidence>
<dbReference type="Proteomes" id="UP001281761">
    <property type="component" value="Unassembled WGS sequence"/>
</dbReference>
<keyword evidence="2" id="KW-1185">Reference proteome</keyword>
<dbReference type="EMBL" id="JARBJD010000115">
    <property type="protein sequence ID" value="KAK2951649.1"/>
    <property type="molecule type" value="Genomic_DNA"/>
</dbReference>
<name>A0ABQ9XIU0_9EUKA</name>
<accession>A0ABQ9XIU0</accession>
<proteinExistence type="predicted"/>
<comment type="caution">
    <text evidence="1">The sequence shown here is derived from an EMBL/GenBank/DDBJ whole genome shotgun (WGS) entry which is preliminary data.</text>
</comment>
<sequence length="572" mass="64188">MDHPIVSIKAKLTIINKEHHNFKRVSSEDPEYSPFLNWSKENHGSESEQAVVFQSLVATVKVQPVLDASLKAKAVEFLKSVRPRSRSSADAFLLSLALSLDESSASFVQSIGVLVLSANQIITTAAIEMVADFIPNFSAQIRLPLVKADLIPQLIFTLNPLSLSFEEAVYIHANLMKTITNSAWFSTPDGLEQLGIEDDNEQQTVHETILKQVLVPSEKNIWHLCINRFSIIDGDQSLRFLELLANILEICPSHQRTMDFVLNMPIFLTIPSYLTFFEADYQICWNVIESKHQNDQDEDGDGGWVVDDSIRWNNIETNKNKRTYRTVSGIIQRKKANACRLVDLWAVGLPMDLSASGKILFQEPNTELLYTAIQTEKHLFPDTIGKDCRLKLQTALDGTLEAKAVNFLHTVDPNEEESADEFLGSFASLSHDHSTEFVQSMIVLVSSASDVITTTTMKVLDSLIIKSSPDVLLALVKADLFSQLINTLNPLSLSFTEAEDIHTSLISTITWSAWLSTPDGFALLEIEDNNEQQAVHETVFQQVMAPSEKWARIWMMSKLGSDQNEYRISRNT</sequence>
<evidence type="ECO:0000313" key="2">
    <source>
        <dbReference type="Proteomes" id="UP001281761"/>
    </source>
</evidence>